<dbReference type="PROSITE" id="PS00455">
    <property type="entry name" value="AMP_BINDING"/>
    <property type="match status" value="1"/>
</dbReference>
<dbReference type="Gene3D" id="2.30.38.10">
    <property type="entry name" value="Luciferase, Domain 3"/>
    <property type="match status" value="1"/>
</dbReference>
<feature type="non-terminal residue" evidence="2">
    <location>
        <position position="408"/>
    </location>
</feature>
<dbReference type="Proteomes" id="UP000695802">
    <property type="component" value="Unassembled WGS sequence"/>
</dbReference>
<proteinExistence type="predicted"/>
<evidence type="ECO:0000259" key="1">
    <source>
        <dbReference type="Pfam" id="PF00501"/>
    </source>
</evidence>
<dbReference type="SUPFAM" id="SSF56801">
    <property type="entry name" value="Acetyl-CoA synthetase-like"/>
    <property type="match status" value="1"/>
</dbReference>
<feature type="domain" description="AMP-dependent synthetase/ligase" evidence="1">
    <location>
        <begin position="39"/>
        <end position="389"/>
    </location>
</feature>
<dbReference type="RefSeq" id="WP_206231242.1">
    <property type="nucleotide sequence ID" value="NZ_JAFIWB010000061.1"/>
</dbReference>
<comment type="caution">
    <text evidence="2">The sequence shown here is derived from an EMBL/GenBank/DDBJ whole genome shotgun (WGS) entry which is preliminary data.</text>
</comment>
<organism evidence="2 3">
    <name type="scientific">Xanthomonas bonasiae</name>
    <dbReference type="NCBI Taxonomy" id="2810351"/>
    <lineage>
        <taxon>Bacteria</taxon>
        <taxon>Pseudomonadati</taxon>
        <taxon>Pseudomonadota</taxon>
        <taxon>Gammaproteobacteria</taxon>
        <taxon>Lysobacterales</taxon>
        <taxon>Lysobacteraceae</taxon>
        <taxon>Xanthomonas</taxon>
    </lineage>
</organism>
<accession>A0ABS3B8R4</accession>
<dbReference type="Pfam" id="PF00501">
    <property type="entry name" value="AMP-binding"/>
    <property type="match status" value="1"/>
</dbReference>
<protein>
    <submittedName>
        <fullName evidence="2">AMP-binding protein</fullName>
    </submittedName>
</protein>
<reference evidence="2 3" key="1">
    <citation type="submission" date="2021-02" db="EMBL/GenBank/DDBJ databases">
        <title>Taxonomically Unique Crown Gall-Associated Xanthomonas Stains Have Deficiency in Virulence Repertories.</title>
        <authorList>
            <person name="Mafakheri H."/>
            <person name="Taghavi S.M."/>
            <person name="Dimkic I."/>
            <person name="Nemanja K."/>
            <person name="Osdaghi E."/>
        </authorList>
    </citation>
    <scope>NUCLEOTIDE SEQUENCE [LARGE SCALE GENOMIC DNA]</scope>
    <source>
        <strain evidence="2 3">FX4</strain>
    </source>
</reference>
<dbReference type="InterPro" id="IPR000873">
    <property type="entry name" value="AMP-dep_synth/lig_dom"/>
</dbReference>
<dbReference type="EMBL" id="JAFIWB010000061">
    <property type="protein sequence ID" value="MBN6104998.1"/>
    <property type="molecule type" value="Genomic_DNA"/>
</dbReference>
<dbReference type="PANTHER" id="PTHR45527:SF1">
    <property type="entry name" value="FATTY ACID SYNTHASE"/>
    <property type="match status" value="1"/>
</dbReference>
<dbReference type="InterPro" id="IPR020845">
    <property type="entry name" value="AMP-binding_CS"/>
</dbReference>
<dbReference type="Gene3D" id="3.40.50.980">
    <property type="match status" value="2"/>
</dbReference>
<evidence type="ECO:0000313" key="2">
    <source>
        <dbReference type="EMBL" id="MBN6104998.1"/>
    </source>
</evidence>
<evidence type="ECO:0000313" key="3">
    <source>
        <dbReference type="Proteomes" id="UP000695802"/>
    </source>
</evidence>
<keyword evidence="3" id="KW-1185">Reference proteome</keyword>
<dbReference type="PANTHER" id="PTHR45527">
    <property type="entry name" value="NONRIBOSOMAL PEPTIDE SYNTHETASE"/>
    <property type="match status" value="1"/>
</dbReference>
<gene>
    <name evidence="2" type="ORF">JR064_22905</name>
</gene>
<sequence>MQPQAPVAALAHVHADERTALLAMPSPQMAPWNTAHGLFSDWAQRQPDAVALHAPGGERWSYARLERASNRLAQYLRVQGVGAEDRVAVCLERAADWIVALLGVLKAGGVYVPIDPEFHPQRVAQLLADADCALALTDTAHAPALGEYAGRRVLLDEDAGVIAAAADTAPAWTTDAEQLAYLIYTSGSTGVPKGVGISHHALHNYVQGVSERLALPAQAELLSLATIGADLGHTALFVALCTGRTLRLLPAALALDAEGLAAELERAPVDCLKIVPTHLQALLSAERAHRILPRACLVLGGSALDPDLVARVQALAPDCRIVNHYGPTETTVGICTHEVTGVERQGSVPIGRALPNSQAYVLDEEGALSGVGMPNELYLGGASVARGYWRRPDLTAERFVPDAYGPAG</sequence>
<name>A0ABS3B8R4_9XANT</name>